<evidence type="ECO:0000259" key="11">
    <source>
        <dbReference type="PROSITE" id="PS50042"/>
    </source>
</evidence>
<evidence type="ECO:0000313" key="12">
    <source>
        <dbReference type="EMBL" id="MBK5926408.1"/>
    </source>
</evidence>
<dbReference type="EMBL" id="NHSD01000125">
    <property type="protein sequence ID" value="MBK5926408.1"/>
    <property type="molecule type" value="Genomic_DNA"/>
</dbReference>
<evidence type="ECO:0000256" key="3">
    <source>
        <dbReference type="ARBA" id="ARBA00022475"/>
    </source>
</evidence>
<keyword evidence="2" id="KW-0813">Transport</keyword>
<keyword evidence="4 10" id="KW-0812">Transmembrane</keyword>
<protein>
    <submittedName>
        <fullName evidence="12">Sodium:proton antiporter</fullName>
    </submittedName>
</protein>
<feature type="transmembrane region" description="Helical" evidence="10">
    <location>
        <begin position="31"/>
        <end position="50"/>
    </location>
</feature>
<evidence type="ECO:0000256" key="10">
    <source>
        <dbReference type="SAM" id="Phobius"/>
    </source>
</evidence>
<dbReference type="InterPro" id="IPR018490">
    <property type="entry name" value="cNMP-bd_dom_sf"/>
</dbReference>
<comment type="subcellular location">
    <subcellularLocation>
        <location evidence="1">Cell membrane</location>
        <topology evidence="1">Multi-pass membrane protein</topology>
    </subcellularLocation>
</comment>
<dbReference type="GO" id="GO:0051453">
    <property type="term" value="P:regulation of intracellular pH"/>
    <property type="evidence" value="ECO:0007669"/>
    <property type="project" value="TreeGrafter"/>
</dbReference>
<feature type="transmembrane region" description="Helical" evidence="10">
    <location>
        <begin position="292"/>
        <end position="308"/>
    </location>
</feature>
<evidence type="ECO:0000313" key="13">
    <source>
        <dbReference type="Proteomes" id="UP000706333"/>
    </source>
</evidence>
<reference evidence="12" key="2">
    <citation type="journal article" date="2020" name="Microorganisms">
        <title>Osmotic Adaptation and Compatible Solute Biosynthesis of Phototrophic Bacteria as Revealed from Genome Analyses.</title>
        <authorList>
            <person name="Imhoff J.F."/>
            <person name="Rahn T."/>
            <person name="Kunzel S."/>
            <person name="Keller A."/>
            <person name="Neulinger S.C."/>
        </authorList>
    </citation>
    <scope>NUCLEOTIDE SEQUENCE</scope>
    <source>
        <strain evidence="12">LMG 28126</strain>
    </source>
</reference>
<evidence type="ECO:0000256" key="7">
    <source>
        <dbReference type="ARBA" id="ARBA00023065"/>
    </source>
</evidence>
<gene>
    <name evidence="12" type="ORF">CCR87_03395</name>
</gene>
<feature type="transmembrane region" description="Helical" evidence="10">
    <location>
        <begin position="198"/>
        <end position="218"/>
    </location>
</feature>
<evidence type="ECO:0000256" key="4">
    <source>
        <dbReference type="ARBA" id="ARBA00022692"/>
    </source>
</evidence>
<dbReference type="SUPFAM" id="SSF51206">
    <property type="entry name" value="cAMP-binding domain-like"/>
    <property type="match status" value="1"/>
</dbReference>
<dbReference type="Gene3D" id="2.60.120.10">
    <property type="entry name" value="Jelly Rolls"/>
    <property type="match status" value="1"/>
</dbReference>
<dbReference type="GO" id="GO:0015385">
    <property type="term" value="F:sodium:proton antiporter activity"/>
    <property type="evidence" value="ECO:0007669"/>
    <property type="project" value="InterPro"/>
</dbReference>
<dbReference type="GO" id="GO:0005886">
    <property type="term" value="C:plasma membrane"/>
    <property type="evidence" value="ECO:0007669"/>
    <property type="project" value="UniProtKB-SubCell"/>
</dbReference>
<keyword evidence="6" id="KW-0915">Sodium</keyword>
<proteinExistence type="predicted"/>
<dbReference type="GO" id="GO:0015386">
    <property type="term" value="F:potassium:proton antiporter activity"/>
    <property type="evidence" value="ECO:0007669"/>
    <property type="project" value="TreeGrafter"/>
</dbReference>
<dbReference type="Gene3D" id="6.10.140.1330">
    <property type="match status" value="1"/>
</dbReference>
<keyword evidence="7" id="KW-0406">Ion transport</keyword>
<feature type="domain" description="Cyclic nucleotide-binding" evidence="11">
    <location>
        <begin position="707"/>
        <end position="822"/>
    </location>
</feature>
<dbReference type="InterPro" id="IPR006153">
    <property type="entry name" value="Cation/H_exchanger_TM"/>
</dbReference>
<evidence type="ECO:0000256" key="1">
    <source>
        <dbReference type="ARBA" id="ARBA00004651"/>
    </source>
</evidence>
<organism evidence="12 13">
    <name type="scientific">Rhodobaculum claviforme</name>
    <dbReference type="NCBI Taxonomy" id="1549854"/>
    <lineage>
        <taxon>Bacteria</taxon>
        <taxon>Pseudomonadati</taxon>
        <taxon>Pseudomonadota</taxon>
        <taxon>Alphaproteobacteria</taxon>
        <taxon>Rhodobacterales</taxon>
        <taxon>Paracoccaceae</taxon>
        <taxon>Rhodobaculum</taxon>
    </lineage>
</organism>
<dbReference type="SMART" id="SM00100">
    <property type="entry name" value="cNMP"/>
    <property type="match status" value="1"/>
</dbReference>
<keyword evidence="3" id="KW-1003">Cell membrane</keyword>
<feature type="transmembrane region" description="Helical" evidence="10">
    <location>
        <begin position="6"/>
        <end position="24"/>
    </location>
</feature>
<feature type="transmembrane region" description="Helical" evidence="10">
    <location>
        <begin position="392"/>
        <end position="416"/>
    </location>
</feature>
<dbReference type="InterPro" id="IPR000595">
    <property type="entry name" value="cNMP-bd_dom"/>
</dbReference>
<keyword evidence="9" id="KW-0739">Sodium transport</keyword>
<accession>A0A934TIV3</accession>
<reference evidence="12" key="1">
    <citation type="submission" date="2017-05" db="EMBL/GenBank/DDBJ databases">
        <authorList>
            <person name="Imhoff J.F."/>
            <person name="Rahn T."/>
            <person name="Kuenzel S."/>
            <person name="Neulinger S.C."/>
        </authorList>
    </citation>
    <scope>NUCLEOTIDE SEQUENCE</scope>
    <source>
        <strain evidence="12">LMG 28126</strain>
    </source>
</reference>
<dbReference type="PROSITE" id="PS50042">
    <property type="entry name" value="CNMP_BINDING_3"/>
    <property type="match status" value="1"/>
</dbReference>
<evidence type="ECO:0000256" key="5">
    <source>
        <dbReference type="ARBA" id="ARBA00022989"/>
    </source>
</evidence>
<feature type="transmembrane region" description="Helical" evidence="10">
    <location>
        <begin position="128"/>
        <end position="149"/>
    </location>
</feature>
<feature type="transmembrane region" description="Helical" evidence="10">
    <location>
        <begin position="170"/>
        <end position="192"/>
    </location>
</feature>
<keyword evidence="13" id="KW-1185">Reference proteome</keyword>
<feature type="transmembrane region" description="Helical" evidence="10">
    <location>
        <begin position="253"/>
        <end position="272"/>
    </location>
</feature>
<dbReference type="AlphaFoldDB" id="A0A934TIV3"/>
<dbReference type="PANTHER" id="PTHR10110">
    <property type="entry name" value="SODIUM/HYDROGEN EXCHANGER"/>
    <property type="match status" value="1"/>
</dbReference>
<evidence type="ECO:0000256" key="9">
    <source>
        <dbReference type="ARBA" id="ARBA00023201"/>
    </source>
</evidence>
<dbReference type="PANTHER" id="PTHR10110:SF86">
    <property type="entry name" value="SODIUM_HYDROGEN EXCHANGER 7"/>
    <property type="match status" value="1"/>
</dbReference>
<dbReference type="CDD" id="cd00038">
    <property type="entry name" value="CAP_ED"/>
    <property type="match status" value="1"/>
</dbReference>
<sequence length="836" mass="91328">MDLVAFLGVLATLFVLIALVQPLAERVRLPFTVLIAVMGIVIGVGAGYILRTDLTDAFDPIAQSILSLPVGAQTFLYVFLPTLLFQVALTLNLRRMLDDWVPILVMAVLAVVVATFVIGFALTPFTTLPLVVCLLVGAIVATTDPSAVVSIFREIGAPARLTRLIEGESLLNDAAAIALFGAFVALTLPGAVETKVGAQWLAFVGQLGLGALVGYGFARAAVVVLEWLGGWRLAQVSLSVALPYVTYIASEQLLGVSGVLAVVAAGATLNFIGPGRLAPANWTYLRDTWELLAHWAGSLIFVLAALLVPRLLDTIDWSDVALVGVVVVAATVARAITLFGVLPLLRLVRASPPMSIAYKVVILWGGLRGAVTLALALAVTENPQIPADAQRTVAVLATGFTLFTLLVQGTTLRPLIRWLKLDRLSPLEAALQRQVVAVALQTVREEVASVTGRHGLTRETVRAEAKDFASRLDRAVEAAEEAQQILDRDRLTLGLVTLAGREREVILEGFRERTISARLIERMLGDASRLIEATRTGGRSAYRATARGNVAHGRGHAVAAWLHRLGISRPLGDLVAARFEVILITRMILRDLHDFVDDRILRIHGRRVTDLLHEVLARREEELDREIEGLRLQYPGYADALERSFIRRTRVRLEEREVEASFDDGLIGADLYASLMRGINARRRIAEARPRLDLSLHKREMVAQFPMFAALTEAQRRRLSRALVTIYAEPGDSLLRRGEQVRSVFFIASGAVERDARGQMQRLGRGEMFGEIALLAGQKVRRGRVRAITHCTLLRLDEARFLRLLRRLPDLRARAIEAAAEQGGDPAIIAARIEAA</sequence>
<feature type="transmembrane region" description="Helical" evidence="10">
    <location>
        <begin position="320"/>
        <end position="345"/>
    </location>
</feature>
<dbReference type="Pfam" id="PF00999">
    <property type="entry name" value="Na_H_Exchanger"/>
    <property type="match status" value="1"/>
</dbReference>
<evidence type="ECO:0000256" key="8">
    <source>
        <dbReference type="ARBA" id="ARBA00023136"/>
    </source>
</evidence>
<dbReference type="InterPro" id="IPR018422">
    <property type="entry name" value="Cation/H_exchanger_CPA1"/>
</dbReference>
<keyword evidence="5 10" id="KW-1133">Transmembrane helix</keyword>
<keyword evidence="8 10" id="KW-0472">Membrane</keyword>
<dbReference type="Proteomes" id="UP000706333">
    <property type="component" value="Unassembled WGS sequence"/>
</dbReference>
<name>A0A934TIV3_9RHOB</name>
<feature type="transmembrane region" description="Helical" evidence="10">
    <location>
        <begin position="103"/>
        <end position="122"/>
    </location>
</feature>
<dbReference type="Pfam" id="PF00027">
    <property type="entry name" value="cNMP_binding"/>
    <property type="match status" value="1"/>
</dbReference>
<feature type="transmembrane region" description="Helical" evidence="10">
    <location>
        <begin position="357"/>
        <end position="380"/>
    </location>
</feature>
<feature type="transmembrane region" description="Helical" evidence="10">
    <location>
        <begin position="70"/>
        <end position="91"/>
    </location>
</feature>
<evidence type="ECO:0000256" key="6">
    <source>
        <dbReference type="ARBA" id="ARBA00023053"/>
    </source>
</evidence>
<dbReference type="GO" id="GO:0098719">
    <property type="term" value="P:sodium ion import across plasma membrane"/>
    <property type="evidence" value="ECO:0007669"/>
    <property type="project" value="TreeGrafter"/>
</dbReference>
<dbReference type="InterPro" id="IPR014710">
    <property type="entry name" value="RmlC-like_jellyroll"/>
</dbReference>
<comment type="caution">
    <text evidence="12">The sequence shown here is derived from an EMBL/GenBank/DDBJ whole genome shotgun (WGS) entry which is preliminary data.</text>
</comment>
<evidence type="ECO:0000256" key="2">
    <source>
        <dbReference type="ARBA" id="ARBA00022448"/>
    </source>
</evidence>